<dbReference type="SUPFAM" id="SSF51735">
    <property type="entry name" value="NAD(P)-binding Rossmann-fold domains"/>
    <property type="match status" value="1"/>
</dbReference>
<protein>
    <submittedName>
        <fullName evidence="2">SDR family oxidoreductase</fullName>
    </submittedName>
</protein>
<dbReference type="NCBIfam" id="NF009466">
    <property type="entry name" value="PRK12826.1-2"/>
    <property type="match status" value="1"/>
</dbReference>
<evidence type="ECO:0000313" key="3">
    <source>
        <dbReference type="Proteomes" id="UP001059773"/>
    </source>
</evidence>
<dbReference type="InterPro" id="IPR020904">
    <property type="entry name" value="Sc_DH/Rdtase_CS"/>
</dbReference>
<evidence type="ECO:0000313" key="2">
    <source>
        <dbReference type="EMBL" id="UUI01868.1"/>
    </source>
</evidence>
<dbReference type="Pfam" id="PF13561">
    <property type="entry name" value="adh_short_C2"/>
    <property type="match status" value="1"/>
</dbReference>
<dbReference type="Gene3D" id="3.40.50.720">
    <property type="entry name" value="NAD(P)-binding Rossmann-like Domain"/>
    <property type="match status" value="1"/>
</dbReference>
<proteinExistence type="inferred from homology"/>
<sequence length="259" mass="28041">MMDMKGKIAVVTGGGSGIGAGICEELAKNGAQVVVTDINKQNAENVVESIKEIGGKAEAIKLNVTDFEALQNLGEYIKKEYGLVDYWVNSAGISKITPFFEHSEDIWDDTLDINLKGQFLCCKIAVEHMVEKGSGSIINLSSQSGKVGTSNYQAYCSSKFGVIGLTQSLAAEFGPGGVRVNSIAPGVIYTPMWEQQKKDYAKKRNLDPDNVMDYFKEKNPLRKLGTVKDVAKLACFLLSDDAGYISGQTINLNGGDIMF</sequence>
<gene>
    <name evidence="2" type="ORF">NP439_17685</name>
</gene>
<dbReference type="PANTHER" id="PTHR42879">
    <property type="entry name" value="3-OXOACYL-(ACYL-CARRIER-PROTEIN) REDUCTASE"/>
    <property type="match status" value="1"/>
</dbReference>
<dbReference type="InterPro" id="IPR036291">
    <property type="entry name" value="NAD(P)-bd_dom_sf"/>
</dbReference>
<dbReference type="PROSITE" id="PS00061">
    <property type="entry name" value="ADH_SHORT"/>
    <property type="match status" value="1"/>
</dbReference>
<keyword evidence="3" id="KW-1185">Reference proteome</keyword>
<dbReference type="InterPro" id="IPR050259">
    <property type="entry name" value="SDR"/>
</dbReference>
<reference evidence="2" key="1">
    <citation type="submission" date="2022-07" db="EMBL/GenBank/DDBJ databases">
        <title>FELIX.</title>
        <authorList>
            <person name="Wan K.H."/>
            <person name="Park S."/>
            <person name="Lawrence Q."/>
            <person name="Eichenberger J.P."/>
            <person name="Booth B.W."/>
            <person name="Piaggio A.J."/>
            <person name="Chandler J.C."/>
            <person name="Franklin A.B."/>
            <person name="Celniker S.E."/>
        </authorList>
    </citation>
    <scope>NUCLEOTIDE SEQUENCE</scope>
    <source>
        <strain evidence="2">QA-1986 374</strain>
    </source>
</reference>
<dbReference type="PRINTS" id="PR00080">
    <property type="entry name" value="SDRFAMILY"/>
</dbReference>
<dbReference type="PRINTS" id="PR00081">
    <property type="entry name" value="GDHRDH"/>
</dbReference>
<dbReference type="CDD" id="cd05233">
    <property type="entry name" value="SDR_c"/>
    <property type="match status" value="1"/>
</dbReference>
<organism evidence="2 3">
    <name type="scientific">Oceanobacillus jeddahense</name>
    <dbReference type="NCBI Taxonomy" id="1462527"/>
    <lineage>
        <taxon>Bacteria</taxon>
        <taxon>Bacillati</taxon>
        <taxon>Bacillota</taxon>
        <taxon>Bacilli</taxon>
        <taxon>Bacillales</taxon>
        <taxon>Bacillaceae</taxon>
        <taxon>Oceanobacillus</taxon>
    </lineage>
</organism>
<dbReference type="Proteomes" id="UP001059773">
    <property type="component" value="Chromosome"/>
</dbReference>
<dbReference type="RefSeq" id="WP_256707170.1">
    <property type="nucleotide sequence ID" value="NZ_CP101914.1"/>
</dbReference>
<dbReference type="EMBL" id="CP101914">
    <property type="protein sequence ID" value="UUI01868.1"/>
    <property type="molecule type" value="Genomic_DNA"/>
</dbReference>
<evidence type="ECO:0000256" key="1">
    <source>
        <dbReference type="ARBA" id="ARBA00006484"/>
    </source>
</evidence>
<dbReference type="InterPro" id="IPR002347">
    <property type="entry name" value="SDR_fam"/>
</dbReference>
<dbReference type="NCBIfam" id="NF005559">
    <property type="entry name" value="PRK07231.1"/>
    <property type="match status" value="1"/>
</dbReference>
<dbReference type="PANTHER" id="PTHR42879:SF2">
    <property type="entry name" value="3-OXOACYL-[ACYL-CARRIER-PROTEIN] REDUCTASE FABG"/>
    <property type="match status" value="1"/>
</dbReference>
<accession>A0ABY5JRR4</accession>
<name>A0ABY5JRR4_9BACI</name>
<comment type="similarity">
    <text evidence="1">Belongs to the short-chain dehydrogenases/reductases (SDR) family.</text>
</comment>